<sequence length="313" mass="36694">MDRRICEGLCTNQAEHKEKVKEDSQCVFICRSLLQDAGHHVDICPFEPLCPNGCPCRFFRCVNVDTSEYQVSWYNSNDWNNWFYCSFQSKNEESVLFPEIGFDDDNIGFDFSMFAKTHSFIYEGLNYIIDIRADVHKLLPNGDVLALNLDSRAIRRIKSSKNIFRLRNGLLNKYTTTGVYKDNLFICSIAYYGREVCFHSEIKVGARIFRARGIITQTHSRRSHMASWDDQLHIFSVDHEFGEKKIRFSTTDNPKFDWEKWSIEPRDLHKYAFAHDLLAIPDQSGVVFAMFVERNYIDVSDYETPERYRLGFI</sequence>
<gene>
    <name evidence="1" type="ORF">OKIOD_LOCUS4308</name>
</gene>
<proteinExistence type="predicted"/>
<accession>A0ABN7S1I4</accession>
<keyword evidence="2" id="KW-1185">Reference proteome</keyword>
<protein>
    <submittedName>
        <fullName evidence="1">Oidioi.mRNA.OKI2018_I69.PAR.g12750.t1.cds</fullName>
    </submittedName>
</protein>
<reference evidence="1 2" key="1">
    <citation type="submission" date="2021-04" db="EMBL/GenBank/DDBJ databases">
        <authorList>
            <person name="Bliznina A."/>
        </authorList>
    </citation>
    <scope>NUCLEOTIDE SEQUENCE [LARGE SCALE GENOMIC DNA]</scope>
</reference>
<evidence type="ECO:0000313" key="1">
    <source>
        <dbReference type="EMBL" id="CAG5090884.1"/>
    </source>
</evidence>
<evidence type="ECO:0000313" key="2">
    <source>
        <dbReference type="Proteomes" id="UP001158576"/>
    </source>
</evidence>
<name>A0ABN7S1I4_OIKDI</name>
<dbReference type="EMBL" id="OU015568">
    <property type="protein sequence ID" value="CAG5090884.1"/>
    <property type="molecule type" value="Genomic_DNA"/>
</dbReference>
<organism evidence="1 2">
    <name type="scientific">Oikopleura dioica</name>
    <name type="common">Tunicate</name>
    <dbReference type="NCBI Taxonomy" id="34765"/>
    <lineage>
        <taxon>Eukaryota</taxon>
        <taxon>Metazoa</taxon>
        <taxon>Chordata</taxon>
        <taxon>Tunicata</taxon>
        <taxon>Appendicularia</taxon>
        <taxon>Copelata</taxon>
        <taxon>Oikopleuridae</taxon>
        <taxon>Oikopleura</taxon>
    </lineage>
</organism>
<dbReference type="Proteomes" id="UP001158576">
    <property type="component" value="Chromosome PAR"/>
</dbReference>